<reference evidence="2" key="1">
    <citation type="submission" date="2016-10" db="EMBL/GenBank/DDBJ databases">
        <authorList>
            <person name="Varghese N."/>
            <person name="Submissions S."/>
        </authorList>
    </citation>
    <scope>NUCLEOTIDE SEQUENCE [LARGE SCALE GENOMIC DNA]</scope>
    <source>
        <strain evidence="2">DSM 18887</strain>
    </source>
</reference>
<dbReference type="AlphaFoldDB" id="A0A1H9JB93"/>
<dbReference type="RefSeq" id="WP_091359688.1">
    <property type="nucleotide sequence ID" value="NZ_AP025284.1"/>
</dbReference>
<protein>
    <submittedName>
        <fullName evidence="1">Uncharacterized protein</fullName>
    </submittedName>
</protein>
<name>A0A1H9JB93_9GAMM</name>
<evidence type="ECO:0000313" key="1">
    <source>
        <dbReference type="EMBL" id="SEQ84154.1"/>
    </source>
</evidence>
<gene>
    <name evidence="1" type="ORF">SAMN03080615_02899</name>
</gene>
<proteinExistence type="predicted"/>
<keyword evidence="2" id="KW-1185">Reference proteome</keyword>
<organism evidence="1 2">
    <name type="scientific">Amphritea atlantica</name>
    <dbReference type="NCBI Taxonomy" id="355243"/>
    <lineage>
        <taxon>Bacteria</taxon>
        <taxon>Pseudomonadati</taxon>
        <taxon>Pseudomonadota</taxon>
        <taxon>Gammaproteobacteria</taxon>
        <taxon>Oceanospirillales</taxon>
        <taxon>Oceanospirillaceae</taxon>
        <taxon>Amphritea</taxon>
    </lineage>
</organism>
<dbReference type="EMBL" id="FOGB01000009">
    <property type="protein sequence ID" value="SEQ84154.1"/>
    <property type="molecule type" value="Genomic_DNA"/>
</dbReference>
<dbReference type="OrthoDB" id="6120452at2"/>
<evidence type="ECO:0000313" key="2">
    <source>
        <dbReference type="Proteomes" id="UP000198749"/>
    </source>
</evidence>
<dbReference type="Proteomes" id="UP000198749">
    <property type="component" value="Unassembled WGS sequence"/>
</dbReference>
<accession>A0A1H9JB93</accession>
<sequence>MNQIDYGDYRITALVRHMGHNRWTLEPKIYHRDLKDTIFHNAGELEAVPENQVIAASEDEAIRQCFELGKLVIDADLH</sequence>